<sequence>MPCGMARLAMVIPAIRSAFRNSKLYRGPHSRIGNTYWRPRMNLRPRGWFLNCRSGSSGKKVSLSVFLNDLKNGRGGTCTVQYLSGFGLWLYDIILLQMYGFRGDVNMYGGDEGLKRR</sequence>
<name>A0A218W9M5_PUNGR</name>
<dbReference type="AlphaFoldDB" id="A0A218W9M5"/>
<evidence type="ECO:0000313" key="1">
    <source>
        <dbReference type="EMBL" id="OWM69366.1"/>
    </source>
</evidence>
<dbReference type="EMBL" id="MTKT01004892">
    <property type="protein sequence ID" value="OWM69366.1"/>
    <property type="molecule type" value="Genomic_DNA"/>
</dbReference>
<accession>A0A218W9M5</accession>
<proteinExistence type="predicted"/>
<organism evidence="1 2">
    <name type="scientific">Punica granatum</name>
    <name type="common">Pomegranate</name>
    <dbReference type="NCBI Taxonomy" id="22663"/>
    <lineage>
        <taxon>Eukaryota</taxon>
        <taxon>Viridiplantae</taxon>
        <taxon>Streptophyta</taxon>
        <taxon>Embryophyta</taxon>
        <taxon>Tracheophyta</taxon>
        <taxon>Spermatophyta</taxon>
        <taxon>Magnoliopsida</taxon>
        <taxon>eudicotyledons</taxon>
        <taxon>Gunneridae</taxon>
        <taxon>Pentapetalae</taxon>
        <taxon>rosids</taxon>
        <taxon>malvids</taxon>
        <taxon>Myrtales</taxon>
        <taxon>Lythraceae</taxon>
        <taxon>Punica</taxon>
    </lineage>
</organism>
<reference evidence="2" key="1">
    <citation type="journal article" date="2017" name="Plant J.">
        <title>The pomegranate (Punica granatum L.) genome and the genomics of punicalagin biosynthesis.</title>
        <authorList>
            <person name="Qin G."/>
            <person name="Xu C."/>
            <person name="Ming R."/>
            <person name="Tang H."/>
            <person name="Guyot R."/>
            <person name="Kramer E.M."/>
            <person name="Hu Y."/>
            <person name="Yi X."/>
            <person name="Qi Y."/>
            <person name="Xu X."/>
            <person name="Gao Z."/>
            <person name="Pan H."/>
            <person name="Jian J."/>
            <person name="Tian Y."/>
            <person name="Yue Z."/>
            <person name="Xu Y."/>
        </authorList>
    </citation>
    <scope>NUCLEOTIDE SEQUENCE [LARGE SCALE GENOMIC DNA]</scope>
    <source>
        <strain evidence="2">cv. Dabenzi</strain>
    </source>
</reference>
<evidence type="ECO:0000313" key="2">
    <source>
        <dbReference type="Proteomes" id="UP000197138"/>
    </source>
</evidence>
<gene>
    <name evidence="1" type="ORF">CDL15_Pgr006329</name>
</gene>
<comment type="caution">
    <text evidence="1">The sequence shown here is derived from an EMBL/GenBank/DDBJ whole genome shotgun (WGS) entry which is preliminary data.</text>
</comment>
<protein>
    <submittedName>
        <fullName evidence="1">Uncharacterized protein</fullName>
    </submittedName>
</protein>
<dbReference type="Proteomes" id="UP000197138">
    <property type="component" value="Unassembled WGS sequence"/>
</dbReference>